<evidence type="ECO:0000313" key="12">
    <source>
        <dbReference type="EMBL" id="RSN76155.1"/>
    </source>
</evidence>
<evidence type="ECO:0000256" key="7">
    <source>
        <dbReference type="RuleBase" id="RU004326"/>
    </source>
</evidence>
<dbReference type="Pfam" id="PF02880">
    <property type="entry name" value="PGM_PMM_III"/>
    <property type="match status" value="1"/>
</dbReference>
<gene>
    <name evidence="12" type="primary">glmM</name>
    <name evidence="12" type="ORF">D6D85_04160</name>
</gene>
<evidence type="ECO:0000259" key="10">
    <source>
        <dbReference type="Pfam" id="PF02879"/>
    </source>
</evidence>
<dbReference type="InterPro" id="IPR005844">
    <property type="entry name" value="A-D-PHexomutase_a/b/a-I"/>
</dbReference>
<reference evidence="12 13" key="1">
    <citation type="submission" date="2018-10" db="EMBL/GenBank/DDBJ databases">
        <title>Co-occurring genomic capacity for anaerobic methane metabolism and dissimilatory sulfite reduction discovered in the Korarchaeota.</title>
        <authorList>
            <person name="Mckay L.J."/>
            <person name="Dlakic M."/>
            <person name="Fields M.W."/>
            <person name="Delmont T.O."/>
            <person name="Eren A.M."/>
            <person name="Jay Z.J."/>
            <person name="Klingelsmith K.B."/>
            <person name="Rusch D.B."/>
            <person name="Inskeep W.P."/>
        </authorList>
    </citation>
    <scope>NUCLEOTIDE SEQUENCE [LARGE SCALE GENOMIC DNA]</scope>
    <source>
        <strain evidence="12 13">MDKW</strain>
    </source>
</reference>
<comment type="similarity">
    <text evidence="2 7">Belongs to the phosphohexose mutase family.</text>
</comment>
<keyword evidence="4 7" id="KW-0479">Metal-binding</keyword>
<evidence type="ECO:0000256" key="1">
    <source>
        <dbReference type="ARBA" id="ARBA00001946"/>
    </source>
</evidence>
<protein>
    <submittedName>
        <fullName evidence="12">Phosphoglucosamine mutase</fullName>
        <ecNumber evidence="12">5.4.2.10</ecNumber>
    </submittedName>
</protein>
<dbReference type="SUPFAM" id="SSF53738">
    <property type="entry name" value="Phosphoglucomutase, first 3 domains"/>
    <property type="match status" value="3"/>
</dbReference>
<keyword evidence="13" id="KW-1185">Reference proteome</keyword>
<dbReference type="InterPro" id="IPR016066">
    <property type="entry name" value="A-D-PHexomutase_CS"/>
</dbReference>
<dbReference type="InterPro" id="IPR005843">
    <property type="entry name" value="A-D-PHexomutase_C"/>
</dbReference>
<dbReference type="PANTHER" id="PTHR43771:SF1">
    <property type="entry name" value="PHOSPHOMANNOMUTASE"/>
    <property type="match status" value="1"/>
</dbReference>
<evidence type="ECO:0000256" key="2">
    <source>
        <dbReference type="ARBA" id="ARBA00010231"/>
    </source>
</evidence>
<sequence length="447" mass="49042">MSLIFTPLGIRGVFGQSFTAMDALRIGNAFGSILGEGSEVVVGMDTRKSSPIVSKAVVAGLNSAGVDVINLGTVPTPTIEWAVDYLNADGGVVISASHNPPEWNALKLLGRKGILIRPEETEEVKKLYEKGSFYNSPWSSVGKEEHLDVIPEYIAAIERLVDMSSIKEAKIRVVLDPNGGAGVFVTPYIMRDLGTELITINSVPGVFSRELEPRPETLTSLSSVTRSLGASIGFAHDTDADRLTIVTEQGEVMPEDISLALVVDGILRELRGGTVVVNIASSRMFDDIASRYGARIVKVPVGEVYVAHKMLEINADVGGEGSCGGVIYPKFHYGRDGPFAAAKIIERMAKEGKKISQLISELPRYHIIRFDIKVKVNWENVKRKLMEMAKEKGMAVNEMDGIRLDGESGWFLIRESKTEHKVRIVIEHKSRDEAERIRNEILRILSN</sequence>
<dbReference type="GO" id="GO:0008966">
    <property type="term" value="F:phosphoglucosamine mutase activity"/>
    <property type="evidence" value="ECO:0007669"/>
    <property type="project" value="UniProtKB-EC"/>
</dbReference>
<dbReference type="FunFam" id="3.40.120.10:FF:000001">
    <property type="entry name" value="Phosphoglucosamine mutase"/>
    <property type="match status" value="1"/>
</dbReference>
<evidence type="ECO:0000259" key="11">
    <source>
        <dbReference type="Pfam" id="PF02880"/>
    </source>
</evidence>
<dbReference type="GO" id="GO:0005975">
    <property type="term" value="P:carbohydrate metabolic process"/>
    <property type="evidence" value="ECO:0007669"/>
    <property type="project" value="InterPro"/>
</dbReference>
<dbReference type="AlphaFoldDB" id="A0A3R9QXY1"/>
<dbReference type="Pfam" id="PF02878">
    <property type="entry name" value="PGM_PMM_I"/>
    <property type="match status" value="1"/>
</dbReference>
<dbReference type="Gene3D" id="3.40.120.10">
    <property type="entry name" value="Alpha-D-Glucose-1,6-Bisphosphate, subunit A, domain 3"/>
    <property type="match status" value="3"/>
</dbReference>
<dbReference type="RefSeq" id="WP_125670778.1">
    <property type="nucleotide sequence ID" value="NZ_RCOS01000062.1"/>
</dbReference>
<dbReference type="InterPro" id="IPR024086">
    <property type="entry name" value="GlmM_arc-type"/>
</dbReference>
<dbReference type="EMBL" id="RCOS01000062">
    <property type="protein sequence ID" value="RSN76155.1"/>
    <property type="molecule type" value="Genomic_DNA"/>
</dbReference>
<dbReference type="OrthoDB" id="10363at2157"/>
<dbReference type="Pfam" id="PF00408">
    <property type="entry name" value="PGM_PMM_IV"/>
    <property type="match status" value="1"/>
</dbReference>
<dbReference type="Pfam" id="PF02879">
    <property type="entry name" value="PGM_PMM_II"/>
    <property type="match status" value="1"/>
</dbReference>
<dbReference type="GO" id="GO:0000287">
    <property type="term" value="F:magnesium ion binding"/>
    <property type="evidence" value="ECO:0007669"/>
    <property type="project" value="InterPro"/>
</dbReference>
<feature type="domain" description="Alpha-D-phosphohexomutase C-terminal" evidence="8">
    <location>
        <begin position="382"/>
        <end position="443"/>
    </location>
</feature>
<keyword evidence="6 12" id="KW-0413">Isomerase</keyword>
<dbReference type="PROSITE" id="PS00710">
    <property type="entry name" value="PGM_PMM"/>
    <property type="match status" value="1"/>
</dbReference>
<evidence type="ECO:0000256" key="4">
    <source>
        <dbReference type="ARBA" id="ARBA00022723"/>
    </source>
</evidence>
<keyword evidence="3" id="KW-0597">Phosphoprotein</keyword>
<dbReference type="InterPro" id="IPR016055">
    <property type="entry name" value="A-D-PHexomutase_a/b/a-I/II/III"/>
</dbReference>
<dbReference type="SUPFAM" id="SSF55957">
    <property type="entry name" value="Phosphoglucomutase, C-terminal domain"/>
    <property type="match status" value="1"/>
</dbReference>
<evidence type="ECO:0000256" key="5">
    <source>
        <dbReference type="ARBA" id="ARBA00022842"/>
    </source>
</evidence>
<feature type="domain" description="Alpha-D-phosphohexomutase alpha/beta/alpha" evidence="10">
    <location>
        <begin position="152"/>
        <end position="250"/>
    </location>
</feature>
<dbReference type="PANTHER" id="PTHR43771">
    <property type="entry name" value="PHOSPHOMANNOMUTASE"/>
    <property type="match status" value="1"/>
</dbReference>
<dbReference type="InterPro" id="IPR005845">
    <property type="entry name" value="A-D-PHexomutase_a/b/a-II"/>
</dbReference>
<dbReference type="PRINTS" id="PR00509">
    <property type="entry name" value="PGMPMM"/>
</dbReference>
<dbReference type="Gene3D" id="3.30.310.50">
    <property type="entry name" value="Alpha-D-phosphohexomutase, C-terminal domain"/>
    <property type="match status" value="1"/>
</dbReference>
<feature type="domain" description="Alpha-D-phosphohexomutase alpha/beta/alpha" evidence="11">
    <location>
        <begin position="256"/>
        <end position="363"/>
    </location>
</feature>
<dbReference type="InterPro" id="IPR005841">
    <property type="entry name" value="Alpha-D-phosphohexomutase_SF"/>
</dbReference>
<comment type="cofactor">
    <cofactor evidence="1">
        <name>Mg(2+)</name>
        <dbReference type="ChEBI" id="CHEBI:18420"/>
    </cofactor>
</comment>
<evidence type="ECO:0000256" key="3">
    <source>
        <dbReference type="ARBA" id="ARBA00022553"/>
    </source>
</evidence>
<name>A0A3R9QXY1_9CREN</name>
<evidence type="ECO:0000256" key="6">
    <source>
        <dbReference type="ARBA" id="ARBA00023235"/>
    </source>
</evidence>
<dbReference type="InterPro" id="IPR005846">
    <property type="entry name" value="A-D-PHexomutase_a/b/a-III"/>
</dbReference>
<evidence type="ECO:0000259" key="8">
    <source>
        <dbReference type="Pfam" id="PF00408"/>
    </source>
</evidence>
<accession>A0A3R9QXY1</accession>
<evidence type="ECO:0000313" key="13">
    <source>
        <dbReference type="Proteomes" id="UP000277582"/>
    </source>
</evidence>
<keyword evidence="5 7" id="KW-0460">Magnesium</keyword>
<dbReference type="NCBIfam" id="TIGR03990">
    <property type="entry name" value="Arch_GlmM"/>
    <property type="match status" value="1"/>
</dbReference>
<proteinExistence type="inferred from homology"/>
<organism evidence="12 13">
    <name type="scientific">Candidatus Methanodesulfokora washburnensis</name>
    <dbReference type="NCBI Taxonomy" id="2478471"/>
    <lineage>
        <taxon>Archaea</taxon>
        <taxon>Thermoproteota</taxon>
        <taxon>Candidatus Korarchaeia</taxon>
        <taxon>Candidatus Korarchaeia incertae sedis</taxon>
        <taxon>Candidatus Methanodesulfokora</taxon>
    </lineage>
</organism>
<dbReference type="InterPro" id="IPR036900">
    <property type="entry name" value="A-D-PHexomutase_C_sf"/>
</dbReference>
<dbReference type="Proteomes" id="UP000277582">
    <property type="component" value="Unassembled WGS sequence"/>
</dbReference>
<feature type="domain" description="Alpha-D-phosphohexomutase alpha/beta/alpha" evidence="9">
    <location>
        <begin position="5"/>
        <end position="134"/>
    </location>
</feature>
<evidence type="ECO:0000259" key="9">
    <source>
        <dbReference type="Pfam" id="PF02878"/>
    </source>
</evidence>
<dbReference type="EC" id="5.4.2.10" evidence="12"/>
<comment type="caution">
    <text evidence="12">The sequence shown here is derived from an EMBL/GenBank/DDBJ whole genome shotgun (WGS) entry which is preliminary data.</text>
</comment>